<proteinExistence type="predicted"/>
<name>A0A660SI32_UNCW3</name>
<dbReference type="Gene3D" id="2.60.40.4070">
    <property type="match status" value="1"/>
</dbReference>
<dbReference type="Pfam" id="PF13860">
    <property type="entry name" value="FlgD_ig"/>
    <property type="match status" value="1"/>
</dbReference>
<keyword evidence="1" id="KW-0732">Signal</keyword>
<feature type="domain" description="FlgD/Vpr Ig-like" evidence="2">
    <location>
        <begin position="419"/>
        <end position="471"/>
    </location>
</feature>
<dbReference type="PANTHER" id="PTHR42754:SF1">
    <property type="entry name" value="LIPOPROTEIN"/>
    <property type="match status" value="1"/>
</dbReference>
<comment type="caution">
    <text evidence="3">The sequence shown here is derived from an EMBL/GenBank/DDBJ whole genome shotgun (WGS) entry which is preliminary data.</text>
</comment>
<dbReference type="NCBIfam" id="TIGR04183">
    <property type="entry name" value="Por_Secre_tail"/>
    <property type="match status" value="1"/>
</dbReference>
<feature type="chain" id="PRO_5024818031" description="FlgD/Vpr Ig-like domain-containing protein" evidence="1">
    <location>
        <begin position="24"/>
        <end position="483"/>
    </location>
</feature>
<organism evidence="3 4">
    <name type="scientific">candidate division WOR-3 bacterium</name>
    <dbReference type="NCBI Taxonomy" id="2052148"/>
    <lineage>
        <taxon>Bacteria</taxon>
        <taxon>Bacteria division WOR-3</taxon>
    </lineage>
</organism>
<evidence type="ECO:0000256" key="1">
    <source>
        <dbReference type="SAM" id="SignalP"/>
    </source>
</evidence>
<dbReference type="PANTHER" id="PTHR42754">
    <property type="entry name" value="ENDOGLUCANASE"/>
    <property type="match status" value="1"/>
</dbReference>
<dbReference type="InterPro" id="IPR025965">
    <property type="entry name" value="FlgD/Vpr_Ig-like"/>
</dbReference>
<dbReference type="InterPro" id="IPR026444">
    <property type="entry name" value="Secre_tail"/>
</dbReference>
<dbReference type="SUPFAM" id="SSF50998">
    <property type="entry name" value="Quinoprotein alcohol dehydrogenase-like"/>
    <property type="match status" value="1"/>
</dbReference>
<dbReference type="AlphaFoldDB" id="A0A660SI32"/>
<evidence type="ECO:0000313" key="4">
    <source>
        <dbReference type="Proteomes" id="UP000268469"/>
    </source>
</evidence>
<gene>
    <name evidence="3" type="ORF">DRP53_07615</name>
</gene>
<protein>
    <recommendedName>
        <fullName evidence="2">FlgD/Vpr Ig-like domain-containing protein</fullName>
    </recommendedName>
</protein>
<dbReference type="EMBL" id="QNBE01000074">
    <property type="protein sequence ID" value="RKX69630.1"/>
    <property type="molecule type" value="Genomic_DNA"/>
</dbReference>
<reference evidence="3 4" key="1">
    <citation type="submission" date="2018-06" db="EMBL/GenBank/DDBJ databases">
        <title>Extensive metabolic versatility and redundancy in microbially diverse, dynamic hydrothermal sediments.</title>
        <authorList>
            <person name="Dombrowski N."/>
            <person name="Teske A."/>
            <person name="Baker B.J."/>
        </authorList>
    </citation>
    <scope>NUCLEOTIDE SEQUENCE [LARGE SCALE GENOMIC DNA]</scope>
    <source>
        <strain evidence="3">B36_G15</strain>
    </source>
</reference>
<dbReference type="Proteomes" id="UP000268469">
    <property type="component" value="Unassembled WGS sequence"/>
</dbReference>
<evidence type="ECO:0000259" key="2">
    <source>
        <dbReference type="Pfam" id="PF13860"/>
    </source>
</evidence>
<dbReference type="InterPro" id="IPR011047">
    <property type="entry name" value="Quinoprotein_ADH-like_sf"/>
</dbReference>
<accession>A0A660SI32</accession>
<evidence type="ECO:0000313" key="3">
    <source>
        <dbReference type="EMBL" id="RKX69630.1"/>
    </source>
</evidence>
<sequence length="483" mass="53496">MRAIRATCLIWAILIVDSLFAQAPDTLWTRLYGDFHGQDEGRCVRETGDGYITAGTKGVSGSYRDLWILKTDHDGNLLWEKTFGSSGDSDRGNSIALTSDGCYVIAGTVASEGDAYTEAILAKFDKSGNMIWKKTYSLDDYTKAHYVQETTDKGFVLIGTVWDWETSDPDIFILKTDADGNALAHKIIGTPDIYERGYSGQQTSDGGYIISGLKVESSSSYLYLIKLDSSLNITWEKTYSGCEGKGIKQLADEGFIIASHKVVANDVEAWLIRTDKNGNIVKDITFGVPYDNDLLNSVDITNDGGFVAAGYTHHSLPPQRRMFILKTDIDLNTQWEKYIECAHWAEANSIEETSEGNFIIVGKGYNNSQNGCDLFLVKLGGSPGLSEKVRHPSPLSLDIFPNPCNRRVKIHYKVRNPCELRVRILNASGQVVKDISHGYAAPGDYTLFWDGNDFSGRPLPSGIYFCQIEASGSRLTERIVVMR</sequence>
<feature type="signal peptide" evidence="1">
    <location>
        <begin position="1"/>
        <end position="23"/>
    </location>
</feature>